<evidence type="ECO:0000313" key="1">
    <source>
        <dbReference type="EMBL" id="PIO71103.1"/>
    </source>
</evidence>
<accession>A0A2G9ULR8</accession>
<sequence>MLRWHTRKAYPAIGQRYEGLYIFAIYSPEDEIVGYRSTCGDVTASVAGSDAEFERPGSHALVMVNTVDLQASLITHQENGR</sequence>
<dbReference type="Proteomes" id="UP000230423">
    <property type="component" value="Unassembled WGS sequence"/>
</dbReference>
<reference evidence="1 2" key="1">
    <citation type="submission" date="2015-09" db="EMBL/GenBank/DDBJ databases">
        <title>Draft genome of the parasitic nematode Teladorsagia circumcincta isolate WARC Sus (inbred).</title>
        <authorList>
            <person name="Mitreva M."/>
        </authorList>
    </citation>
    <scope>NUCLEOTIDE SEQUENCE [LARGE SCALE GENOMIC DNA]</scope>
    <source>
        <strain evidence="1 2">S</strain>
    </source>
</reference>
<dbReference type="AlphaFoldDB" id="A0A2G9ULR8"/>
<evidence type="ECO:0000313" key="2">
    <source>
        <dbReference type="Proteomes" id="UP000230423"/>
    </source>
</evidence>
<protein>
    <submittedName>
        <fullName evidence="1">Uncharacterized protein</fullName>
    </submittedName>
</protein>
<gene>
    <name evidence="1" type="ORF">TELCIR_07007</name>
</gene>
<dbReference type="EMBL" id="KZ346052">
    <property type="protein sequence ID" value="PIO71103.1"/>
    <property type="molecule type" value="Genomic_DNA"/>
</dbReference>
<keyword evidence="2" id="KW-1185">Reference proteome</keyword>
<dbReference type="OrthoDB" id="5853720at2759"/>
<proteinExistence type="predicted"/>
<organism evidence="1 2">
    <name type="scientific">Teladorsagia circumcincta</name>
    <name type="common">Brown stomach worm</name>
    <name type="synonym">Ostertagia circumcincta</name>
    <dbReference type="NCBI Taxonomy" id="45464"/>
    <lineage>
        <taxon>Eukaryota</taxon>
        <taxon>Metazoa</taxon>
        <taxon>Ecdysozoa</taxon>
        <taxon>Nematoda</taxon>
        <taxon>Chromadorea</taxon>
        <taxon>Rhabditida</taxon>
        <taxon>Rhabditina</taxon>
        <taxon>Rhabditomorpha</taxon>
        <taxon>Strongyloidea</taxon>
        <taxon>Trichostrongylidae</taxon>
        <taxon>Teladorsagia</taxon>
    </lineage>
</organism>
<name>A0A2G9ULR8_TELCI</name>